<feature type="region of interest" description="Disordered" evidence="1">
    <location>
        <begin position="25"/>
        <end position="142"/>
    </location>
</feature>
<evidence type="ECO:0008006" key="6">
    <source>
        <dbReference type="Google" id="ProtNLM"/>
    </source>
</evidence>
<sequence>MDFKTPQCIEAKDYDGVAEIIVELEKMSDSEEVVEEEEEDEEEEEEVEDSDDSSDSFDSAIEEACLWGEDSVVDQIESGSDKEWEPFPKRSRSVTTTPTASQQSPSPMRRTSTLTPTKKNKKAQGRSSSPRTPRKQVNGASRVLELGEEERWNDITDEDKQPSLFRFHPKRPPGPQLLPGKTYSPLQLFQLFFSSSVVQTLVDNTNKFGKISAAGGKKLKWTPVTVKEFYAFIGLVVYMGLVKVKSIMDLWSKKQLYQFQFPSMVMSSKRFTAISSNLHLSDPEEDAENMKKKGTPDYDRLFKIKPLYTDILSACRSFFQPRRELSIDERMVASKARTGLKQYMKAKPTKWGFKLFILADSASGYTWNFFVYEGKSPFASGKGLSYDTVKTLLDYSLLGHGYMVYMDNFYTSPKLFSDMLKNNTLACGTIRRISIRQGFPSTKNNDLPKRAQRGSIRWYRQGKLLYVKWMDTREVTMCSTMHKAYKGDTVKRKVKSKEGVWDITTVPIPAAVKDYNKHMGGVDLSDALIGYYHVLHKSRKWYKTFFFHFIDIAIVNSFILHQQLADVTGLATLTQKAFREALVMELTKTVRKSKDVSGPKGQSKEEKPTRTSSPSKRTAQDEMCMPAFYGTDATAGRKKCEHCKKDGRQTKTPVFCAKCGVPLCLVPARNCFKLWHEDL</sequence>
<dbReference type="InterPro" id="IPR032718">
    <property type="entry name" value="PGBD4_Znf_C"/>
</dbReference>
<accession>A0A8B9I1M1</accession>
<dbReference type="GeneID" id="103040202"/>
<feature type="compositionally biased region" description="Basic and acidic residues" evidence="1">
    <location>
        <begin position="79"/>
        <end position="88"/>
    </location>
</feature>
<feature type="compositionally biased region" description="Basic and acidic residues" evidence="1">
    <location>
        <begin position="593"/>
        <end position="609"/>
    </location>
</feature>
<evidence type="ECO:0000313" key="4">
    <source>
        <dbReference type="Ensembl" id="ENSAMXP00005019189.1"/>
    </source>
</evidence>
<evidence type="ECO:0000256" key="1">
    <source>
        <dbReference type="SAM" id="MobiDB-lite"/>
    </source>
</evidence>
<protein>
    <recommendedName>
        <fullName evidence="6">PiggyBac transposable element-derived protein domain-containing protein</fullName>
    </recommendedName>
</protein>
<feature type="domain" description="PiggyBac transposable element-derived protein" evidence="3">
    <location>
        <begin position="184"/>
        <end position="558"/>
    </location>
</feature>
<dbReference type="PANTHER" id="PTHR46599">
    <property type="entry name" value="PIGGYBAC TRANSPOSABLE ELEMENT-DERIVED PROTEIN 4"/>
    <property type="match status" value="1"/>
</dbReference>
<dbReference type="PANTHER" id="PTHR46599:SF3">
    <property type="entry name" value="PIGGYBAC TRANSPOSABLE ELEMENT-DERIVED PROTEIN 4"/>
    <property type="match status" value="1"/>
</dbReference>
<proteinExistence type="predicted"/>
<name>A0A8B9I1M1_ASTMX</name>
<organism evidence="4 5">
    <name type="scientific">Astyanax mexicanus</name>
    <name type="common">Blind cave fish</name>
    <name type="synonym">Astyanax fasciatus mexicanus</name>
    <dbReference type="NCBI Taxonomy" id="7994"/>
    <lineage>
        <taxon>Eukaryota</taxon>
        <taxon>Metazoa</taxon>
        <taxon>Chordata</taxon>
        <taxon>Craniata</taxon>
        <taxon>Vertebrata</taxon>
        <taxon>Euteleostomi</taxon>
        <taxon>Actinopterygii</taxon>
        <taxon>Neopterygii</taxon>
        <taxon>Teleostei</taxon>
        <taxon>Ostariophysi</taxon>
        <taxon>Characiformes</taxon>
        <taxon>Characoidei</taxon>
        <taxon>Acestrorhamphidae</taxon>
        <taxon>Acestrorhamphinae</taxon>
        <taxon>Astyanax</taxon>
    </lineage>
</organism>
<feature type="region of interest" description="Disordered" evidence="1">
    <location>
        <begin position="593"/>
        <end position="619"/>
    </location>
</feature>
<dbReference type="Ensembl" id="ENSAMXT00005021213.1">
    <property type="protein sequence ID" value="ENSAMXP00005019189.1"/>
    <property type="gene ID" value="ENSAMXG00005009976.1"/>
</dbReference>
<dbReference type="InterPro" id="IPR029526">
    <property type="entry name" value="PGBD"/>
</dbReference>
<dbReference type="Pfam" id="PF13842">
    <property type="entry name" value="zf-Tnp_2"/>
    <property type="match status" value="1"/>
</dbReference>
<dbReference type="AlphaFoldDB" id="A0A8B9I1M1"/>
<dbReference type="KEGG" id="amex:103040202"/>
<evidence type="ECO:0000313" key="5">
    <source>
        <dbReference type="Proteomes" id="UP000694621"/>
    </source>
</evidence>
<reference evidence="4" key="1">
    <citation type="submission" date="2025-08" db="UniProtKB">
        <authorList>
            <consortium name="Ensembl"/>
        </authorList>
    </citation>
    <scope>IDENTIFICATION</scope>
</reference>
<feature type="compositionally biased region" description="Low complexity" evidence="1">
    <location>
        <begin position="93"/>
        <end position="107"/>
    </location>
</feature>
<dbReference type="Pfam" id="PF13843">
    <property type="entry name" value="DDE_Tnp_1_7"/>
    <property type="match status" value="1"/>
</dbReference>
<evidence type="ECO:0000259" key="2">
    <source>
        <dbReference type="Pfam" id="PF13842"/>
    </source>
</evidence>
<evidence type="ECO:0000259" key="3">
    <source>
        <dbReference type="Pfam" id="PF13843"/>
    </source>
</evidence>
<dbReference type="Proteomes" id="UP000694621">
    <property type="component" value="Unplaced"/>
</dbReference>
<feature type="compositionally biased region" description="Acidic residues" evidence="1">
    <location>
        <begin position="30"/>
        <end position="55"/>
    </location>
</feature>
<feature type="domain" description="PiggyBac transposable element-derived protein 4 C-terminal zinc-finger" evidence="2">
    <location>
        <begin position="636"/>
        <end position="676"/>
    </location>
</feature>